<evidence type="ECO:0000313" key="2">
    <source>
        <dbReference type="EMBL" id="EHQ88916.1"/>
    </source>
</evidence>
<proteinExistence type="predicted"/>
<dbReference type="OrthoDB" id="5458396at2"/>
<dbReference type="InterPro" id="IPR022516">
    <property type="entry name" value="CHP03798_Ocin"/>
</dbReference>
<dbReference type="RefSeq" id="WP_007781930.1">
    <property type="nucleotide sequence ID" value="NZ_CM001441.1"/>
</dbReference>
<dbReference type="AlphaFoldDB" id="H5Y3E7"/>
<name>H5Y3E7_9FIRM</name>
<sequence length="80" mass="9177">MSTESARKFIERLKTDEGFNSKIRECRTAEERMVIAKEAGFSFTPEEIKEIREEQLSDSELDAVAGAGCRENLFCDSLYY</sequence>
<accession>H5Y3E7</accession>
<evidence type="ECO:0000259" key="1">
    <source>
        <dbReference type="Pfam" id="PF07862"/>
    </source>
</evidence>
<dbReference type="EMBL" id="CM001441">
    <property type="protein sequence ID" value="EHQ88916.1"/>
    <property type="molecule type" value="Genomic_DNA"/>
</dbReference>
<dbReference type="NCBIfam" id="TIGR03798">
    <property type="entry name" value="leader_Nif11"/>
    <property type="match status" value="1"/>
</dbReference>
<dbReference type="HOGENOM" id="CLU_158613_3_1_9"/>
<dbReference type="InterPro" id="IPR012903">
    <property type="entry name" value="Nif11"/>
</dbReference>
<gene>
    <name evidence="2" type="ORF">DesyoDRAFT_1788</name>
</gene>
<reference evidence="2 3" key="1">
    <citation type="submission" date="2011-11" db="EMBL/GenBank/DDBJ databases">
        <title>The Noncontiguous Finished genome of Desulfosporosinus youngiae DSM 17734.</title>
        <authorList>
            <consortium name="US DOE Joint Genome Institute (JGI-PGF)"/>
            <person name="Lucas S."/>
            <person name="Han J."/>
            <person name="Lapidus A."/>
            <person name="Cheng J.-F."/>
            <person name="Goodwin L."/>
            <person name="Pitluck S."/>
            <person name="Peters L."/>
            <person name="Ovchinnikova G."/>
            <person name="Lu M."/>
            <person name="Land M.L."/>
            <person name="Hauser L."/>
            <person name="Pester M."/>
            <person name="Spring S."/>
            <person name="Ollivier B."/>
            <person name="Rattei T."/>
            <person name="Klenk H.-P."/>
            <person name="Wagner M."/>
            <person name="Loy A."/>
            <person name="Woyke T.J."/>
        </authorList>
    </citation>
    <scope>NUCLEOTIDE SEQUENCE [LARGE SCALE GENOMIC DNA]</scope>
    <source>
        <strain evidence="2 3">DSM 17734</strain>
    </source>
</reference>
<dbReference type="Pfam" id="PF07862">
    <property type="entry name" value="Nif11"/>
    <property type="match status" value="1"/>
</dbReference>
<feature type="domain" description="Nif11" evidence="1">
    <location>
        <begin position="1"/>
        <end position="47"/>
    </location>
</feature>
<organism evidence="2 3">
    <name type="scientific">Desulfosporosinus youngiae DSM 17734</name>
    <dbReference type="NCBI Taxonomy" id="768710"/>
    <lineage>
        <taxon>Bacteria</taxon>
        <taxon>Bacillati</taxon>
        <taxon>Bacillota</taxon>
        <taxon>Clostridia</taxon>
        <taxon>Eubacteriales</taxon>
        <taxon>Desulfitobacteriaceae</taxon>
        <taxon>Desulfosporosinus</taxon>
    </lineage>
</organism>
<protein>
    <submittedName>
        <fullName evidence="2">Bacteriocin propeptide, TIGR03798 family</fullName>
    </submittedName>
</protein>
<dbReference type="Proteomes" id="UP000005104">
    <property type="component" value="Chromosome"/>
</dbReference>
<evidence type="ECO:0000313" key="3">
    <source>
        <dbReference type="Proteomes" id="UP000005104"/>
    </source>
</evidence>
<dbReference type="eggNOG" id="ENOG5030CC9">
    <property type="taxonomic scope" value="Bacteria"/>
</dbReference>
<keyword evidence="3" id="KW-1185">Reference proteome</keyword>